<dbReference type="EMBL" id="MT144826">
    <property type="protein sequence ID" value="QJI00065.1"/>
    <property type="molecule type" value="Genomic_DNA"/>
</dbReference>
<dbReference type="AlphaFoldDB" id="A0A6H1ZQ17"/>
<keyword evidence="1" id="KW-0472">Membrane</keyword>
<protein>
    <submittedName>
        <fullName evidence="2">Uncharacterized protein</fullName>
    </submittedName>
</protein>
<evidence type="ECO:0000313" key="2">
    <source>
        <dbReference type="EMBL" id="QJA49579.1"/>
    </source>
</evidence>
<dbReference type="EMBL" id="MT142498">
    <property type="protein sequence ID" value="QJA82857.1"/>
    <property type="molecule type" value="Genomic_DNA"/>
</dbReference>
<evidence type="ECO:0000256" key="1">
    <source>
        <dbReference type="SAM" id="Phobius"/>
    </source>
</evidence>
<keyword evidence="1" id="KW-0812">Transmembrane</keyword>
<evidence type="ECO:0000313" key="3">
    <source>
        <dbReference type="EMBL" id="QJA65300.1"/>
    </source>
</evidence>
<sequence length="108" mass="11821">MSIELVVAGTAVMGVIITGIAQVSTWRTIGKSQAERDKSYAEGQAARDAVLTNNQKAIIQRLDDRESGLQAVNNKVVAMRQHCAEVSGPLVERVTGHDREIKELKQKH</sequence>
<evidence type="ECO:0000313" key="5">
    <source>
        <dbReference type="EMBL" id="QJI00065.1"/>
    </source>
</evidence>
<feature type="transmembrane region" description="Helical" evidence="1">
    <location>
        <begin position="6"/>
        <end position="26"/>
    </location>
</feature>
<proteinExistence type="predicted"/>
<dbReference type="EMBL" id="MT144143">
    <property type="protein sequence ID" value="QJA49579.1"/>
    <property type="molecule type" value="Genomic_DNA"/>
</dbReference>
<keyword evidence="1" id="KW-1133">Transmembrane helix</keyword>
<gene>
    <name evidence="4" type="ORF">MM415A00356_0006</name>
    <name evidence="3" type="ORF">MM415B00404_0002</name>
    <name evidence="2" type="ORF">TM448A01405_0018</name>
    <name evidence="5" type="ORF">TM448B01815_0006</name>
</gene>
<accession>A0A6H1ZQ17</accession>
<evidence type="ECO:0000313" key="4">
    <source>
        <dbReference type="EMBL" id="QJA82857.1"/>
    </source>
</evidence>
<name>A0A6H1ZQ17_9ZZZZ</name>
<dbReference type="EMBL" id="MT141536">
    <property type="protein sequence ID" value="QJA65300.1"/>
    <property type="molecule type" value="Genomic_DNA"/>
</dbReference>
<organism evidence="2">
    <name type="scientific">viral metagenome</name>
    <dbReference type="NCBI Taxonomy" id="1070528"/>
    <lineage>
        <taxon>unclassified sequences</taxon>
        <taxon>metagenomes</taxon>
        <taxon>organismal metagenomes</taxon>
    </lineage>
</organism>
<reference evidence="2" key="1">
    <citation type="submission" date="2020-03" db="EMBL/GenBank/DDBJ databases">
        <title>The deep terrestrial virosphere.</title>
        <authorList>
            <person name="Holmfeldt K."/>
            <person name="Nilsson E."/>
            <person name="Simone D."/>
            <person name="Lopez-Fernandez M."/>
            <person name="Wu X."/>
            <person name="de Brujin I."/>
            <person name="Lundin D."/>
            <person name="Andersson A."/>
            <person name="Bertilsson S."/>
            <person name="Dopson M."/>
        </authorList>
    </citation>
    <scope>NUCLEOTIDE SEQUENCE</scope>
    <source>
        <strain evidence="4">MM415A00356</strain>
        <strain evidence="3">MM415B00404</strain>
        <strain evidence="2">TM448A01405</strain>
        <strain evidence="5">TM448B01815</strain>
    </source>
</reference>